<dbReference type="Proteomes" id="UP001205843">
    <property type="component" value="Unassembled WGS sequence"/>
</dbReference>
<keyword evidence="5 12" id="KW-0378">Hydrolase</keyword>
<accession>A0AAE3G1J6</accession>
<reference evidence="12" key="1">
    <citation type="submission" date="2022-03" db="EMBL/GenBank/DDBJ databases">
        <title>Genomic Encyclopedia of Type Strains, Phase III (KMG-III): the genomes of soil and plant-associated and newly described type strains.</title>
        <authorList>
            <person name="Whitman W."/>
        </authorList>
    </citation>
    <scope>NUCLEOTIDE SEQUENCE</scope>
    <source>
        <strain evidence="12">ANL 6-2</strain>
    </source>
</reference>
<evidence type="ECO:0000313" key="13">
    <source>
        <dbReference type="Proteomes" id="UP001205843"/>
    </source>
</evidence>
<feature type="transmembrane region" description="Helical" evidence="10">
    <location>
        <begin position="29"/>
        <end position="52"/>
    </location>
</feature>
<protein>
    <recommendedName>
        <fullName evidence="2">undecaprenyl-diphosphate phosphatase</fullName>
        <ecNumber evidence="2">3.6.1.27</ecNumber>
    </recommendedName>
    <alternativeName>
        <fullName evidence="8">Undecaprenyl pyrophosphate phosphatase</fullName>
    </alternativeName>
</protein>
<evidence type="ECO:0000256" key="6">
    <source>
        <dbReference type="ARBA" id="ARBA00022989"/>
    </source>
</evidence>
<dbReference type="Gene3D" id="1.20.144.10">
    <property type="entry name" value="Phosphatidic acid phosphatase type 2/haloperoxidase"/>
    <property type="match status" value="1"/>
</dbReference>
<name>A0AAE3G1J6_9GAMM</name>
<dbReference type="EMBL" id="JALJXV010000002">
    <property type="protein sequence ID" value="MCP1673824.1"/>
    <property type="molecule type" value="Genomic_DNA"/>
</dbReference>
<evidence type="ECO:0000256" key="9">
    <source>
        <dbReference type="ARBA" id="ARBA00047594"/>
    </source>
</evidence>
<dbReference type="InterPro" id="IPR000326">
    <property type="entry name" value="PAP2/HPO"/>
</dbReference>
<gene>
    <name evidence="12" type="ORF">J2T57_000923</name>
</gene>
<organism evidence="12 13">
    <name type="scientific">Natronocella acetinitrilica</name>
    <dbReference type="NCBI Taxonomy" id="414046"/>
    <lineage>
        <taxon>Bacteria</taxon>
        <taxon>Pseudomonadati</taxon>
        <taxon>Pseudomonadota</taxon>
        <taxon>Gammaproteobacteria</taxon>
        <taxon>Chromatiales</taxon>
        <taxon>Ectothiorhodospiraceae</taxon>
        <taxon>Natronocella</taxon>
    </lineage>
</organism>
<sequence length="175" mass="18872">MMRQLVRYDLTVCLHMNRIMQRYHPVRPFFALVSRLGDGVFWYGLMAILPLLYGSAGLVASIHMLVIAGLGVLVYAVIKKATGRPRPYSVEDAITLGAPPLDQYSFPSGHTLHAVSLTLVAVHYFPALFWPLACFATLVAASRVVLGLHYPTDVLCGATIGAGLAYGSLTLLAGG</sequence>
<keyword evidence="13" id="KW-1185">Reference proteome</keyword>
<keyword evidence="4 10" id="KW-0812">Transmembrane</keyword>
<evidence type="ECO:0000256" key="7">
    <source>
        <dbReference type="ARBA" id="ARBA00023136"/>
    </source>
</evidence>
<evidence type="ECO:0000313" key="12">
    <source>
        <dbReference type="EMBL" id="MCP1673824.1"/>
    </source>
</evidence>
<evidence type="ECO:0000256" key="10">
    <source>
        <dbReference type="SAM" id="Phobius"/>
    </source>
</evidence>
<dbReference type="Pfam" id="PF01569">
    <property type="entry name" value="PAP2"/>
    <property type="match status" value="1"/>
</dbReference>
<evidence type="ECO:0000256" key="3">
    <source>
        <dbReference type="ARBA" id="ARBA00022475"/>
    </source>
</evidence>
<keyword evidence="3" id="KW-1003">Cell membrane</keyword>
<evidence type="ECO:0000256" key="4">
    <source>
        <dbReference type="ARBA" id="ARBA00022692"/>
    </source>
</evidence>
<feature type="domain" description="Phosphatidic acid phosphatase type 2/haloperoxidase" evidence="11">
    <location>
        <begin position="61"/>
        <end position="169"/>
    </location>
</feature>
<evidence type="ECO:0000259" key="11">
    <source>
        <dbReference type="SMART" id="SM00014"/>
    </source>
</evidence>
<dbReference type="SMART" id="SM00014">
    <property type="entry name" value="acidPPc"/>
    <property type="match status" value="1"/>
</dbReference>
<evidence type="ECO:0000256" key="2">
    <source>
        <dbReference type="ARBA" id="ARBA00012374"/>
    </source>
</evidence>
<evidence type="ECO:0000256" key="1">
    <source>
        <dbReference type="ARBA" id="ARBA00004651"/>
    </source>
</evidence>
<dbReference type="RefSeq" id="WP_366519063.1">
    <property type="nucleotide sequence ID" value="NZ_JALJXV010000002.1"/>
</dbReference>
<dbReference type="PANTHER" id="PTHR14969">
    <property type="entry name" value="SPHINGOSINE-1-PHOSPHATE PHOSPHOHYDROLASE"/>
    <property type="match status" value="1"/>
</dbReference>
<dbReference type="SUPFAM" id="SSF48317">
    <property type="entry name" value="Acid phosphatase/Vanadium-dependent haloperoxidase"/>
    <property type="match status" value="1"/>
</dbReference>
<comment type="subcellular location">
    <subcellularLocation>
        <location evidence="1">Cell membrane</location>
        <topology evidence="1">Multi-pass membrane protein</topology>
    </subcellularLocation>
</comment>
<dbReference type="InterPro" id="IPR036938">
    <property type="entry name" value="PAP2/HPO_sf"/>
</dbReference>
<comment type="caution">
    <text evidence="12">The sequence shown here is derived from an EMBL/GenBank/DDBJ whole genome shotgun (WGS) entry which is preliminary data.</text>
</comment>
<keyword evidence="7 10" id="KW-0472">Membrane</keyword>
<dbReference type="AlphaFoldDB" id="A0AAE3G1J6"/>
<dbReference type="GO" id="GO:0050380">
    <property type="term" value="F:undecaprenyl-diphosphatase activity"/>
    <property type="evidence" value="ECO:0007669"/>
    <property type="project" value="UniProtKB-EC"/>
</dbReference>
<feature type="transmembrane region" description="Helical" evidence="10">
    <location>
        <begin position="58"/>
        <end position="78"/>
    </location>
</feature>
<dbReference type="GO" id="GO:0005886">
    <property type="term" value="C:plasma membrane"/>
    <property type="evidence" value="ECO:0007669"/>
    <property type="project" value="UniProtKB-SubCell"/>
</dbReference>
<evidence type="ECO:0000256" key="8">
    <source>
        <dbReference type="ARBA" id="ARBA00032707"/>
    </source>
</evidence>
<keyword evidence="6 10" id="KW-1133">Transmembrane helix</keyword>
<dbReference type="EC" id="3.6.1.27" evidence="2"/>
<dbReference type="PANTHER" id="PTHR14969:SF62">
    <property type="entry name" value="DECAPRENYLPHOSPHORYL-5-PHOSPHORIBOSE PHOSPHATASE RV3807C-RELATED"/>
    <property type="match status" value="1"/>
</dbReference>
<proteinExistence type="predicted"/>
<evidence type="ECO:0000256" key="5">
    <source>
        <dbReference type="ARBA" id="ARBA00022801"/>
    </source>
</evidence>
<comment type="catalytic activity">
    <reaction evidence="9">
        <text>di-trans,octa-cis-undecaprenyl diphosphate + H2O = di-trans,octa-cis-undecaprenyl phosphate + phosphate + H(+)</text>
        <dbReference type="Rhea" id="RHEA:28094"/>
        <dbReference type="ChEBI" id="CHEBI:15377"/>
        <dbReference type="ChEBI" id="CHEBI:15378"/>
        <dbReference type="ChEBI" id="CHEBI:43474"/>
        <dbReference type="ChEBI" id="CHEBI:58405"/>
        <dbReference type="ChEBI" id="CHEBI:60392"/>
        <dbReference type="EC" id="3.6.1.27"/>
    </reaction>
</comment>